<evidence type="ECO:0000259" key="7">
    <source>
        <dbReference type="SMART" id="SM00852"/>
    </source>
</evidence>
<dbReference type="InterPro" id="IPR001453">
    <property type="entry name" value="MoaB/Mog_dom"/>
</dbReference>
<evidence type="ECO:0000256" key="3">
    <source>
        <dbReference type="ARBA" id="ARBA00010763"/>
    </source>
</evidence>
<feature type="domain" description="MoaB/Mog" evidence="7">
    <location>
        <begin position="182"/>
        <end position="319"/>
    </location>
</feature>
<dbReference type="PANTHER" id="PTHR10192">
    <property type="entry name" value="MOLYBDOPTERIN BIOSYNTHESIS PROTEIN"/>
    <property type="match status" value="1"/>
</dbReference>
<keyword evidence="6" id="KW-0460">Magnesium</keyword>
<proteinExistence type="inferred from homology"/>
<dbReference type="InterPro" id="IPR005110">
    <property type="entry name" value="MoeA_linker/N"/>
</dbReference>
<dbReference type="NCBIfam" id="NF045515">
    <property type="entry name" value="Glp_gephyrin"/>
    <property type="match status" value="1"/>
</dbReference>
<organism evidence="8 9">
    <name type="scientific">Nguyenibacter vanlangensis</name>
    <dbReference type="NCBI Taxonomy" id="1216886"/>
    <lineage>
        <taxon>Bacteria</taxon>
        <taxon>Pseudomonadati</taxon>
        <taxon>Pseudomonadota</taxon>
        <taxon>Alphaproteobacteria</taxon>
        <taxon>Acetobacterales</taxon>
        <taxon>Acetobacteraceae</taxon>
        <taxon>Nguyenibacter</taxon>
    </lineage>
</organism>
<comment type="similarity">
    <text evidence="3 6">Belongs to the MoeA family.</text>
</comment>
<evidence type="ECO:0000256" key="4">
    <source>
        <dbReference type="ARBA" id="ARBA00023150"/>
    </source>
</evidence>
<dbReference type="InterPro" id="IPR008284">
    <property type="entry name" value="MoCF_biosynth_CS"/>
</dbReference>
<keyword evidence="6" id="KW-0808">Transferase</keyword>
<dbReference type="Pfam" id="PF03453">
    <property type="entry name" value="MoeA_N"/>
    <property type="match status" value="1"/>
</dbReference>
<evidence type="ECO:0000313" key="9">
    <source>
        <dbReference type="Proteomes" id="UP001449795"/>
    </source>
</evidence>
<dbReference type="InterPro" id="IPR005111">
    <property type="entry name" value="MoeA_C_domain_IV"/>
</dbReference>
<gene>
    <name evidence="8" type="primary">glp</name>
    <name evidence="8" type="ORF">AAC691_02740</name>
</gene>
<keyword evidence="4 6" id="KW-0501">Molybdenum cofactor biosynthesis</keyword>
<keyword evidence="6" id="KW-0479">Metal-binding</keyword>
<dbReference type="EC" id="2.10.1.1" evidence="6"/>
<sequence>MLSVSEAQERILADLSPTGPELVALADSWGRVTAGEIAARLDNPPADISAMDGYAVRAEDARAGAVLNLVGESPAGHPFAGAVPEGGCVRLYTGSVMPAGADSVLIQENTIAQGGAQDDAGGGRIGVTADVRAGQHIRRQGQDFARGQVVVGQGRAILAREVGLIAAANHAWVPVHRRPVVAILSTGDEIALPGNPIPPGGIANSNAPMLAALVRASGGVPVILPDARDDEAEIARLGQGIARADMLLTAGGASVGRYDLVQRGLERIGLAVDFWKIAMRPGKPLMFGRIGTVPVLGLPGNPVAALVCGIVFALPAIRALSGRSDRLVMPEQAVLGGDLPENDQRADHLRATLRRDAGGALVATAFSRQDSAMLRTLADSQALILRPPHAPAARTGAPCQVLRLDSLSI</sequence>
<dbReference type="Pfam" id="PF03454">
    <property type="entry name" value="MoeA_C"/>
    <property type="match status" value="1"/>
</dbReference>
<dbReference type="Gene3D" id="2.170.190.11">
    <property type="entry name" value="Molybdopterin biosynthesis moea protein, domain 3"/>
    <property type="match status" value="1"/>
</dbReference>
<evidence type="ECO:0000313" key="8">
    <source>
        <dbReference type="EMBL" id="XAE43396.1"/>
    </source>
</evidence>
<comment type="catalytic activity">
    <reaction evidence="5">
        <text>adenylyl-molybdopterin + molybdate = Mo-molybdopterin + AMP + H(+)</text>
        <dbReference type="Rhea" id="RHEA:35047"/>
        <dbReference type="ChEBI" id="CHEBI:15378"/>
        <dbReference type="ChEBI" id="CHEBI:36264"/>
        <dbReference type="ChEBI" id="CHEBI:62727"/>
        <dbReference type="ChEBI" id="CHEBI:71302"/>
        <dbReference type="ChEBI" id="CHEBI:456215"/>
        <dbReference type="EC" id="2.10.1.1"/>
    </reaction>
</comment>
<dbReference type="InterPro" id="IPR036688">
    <property type="entry name" value="MoeA_C_domain_IV_sf"/>
</dbReference>
<dbReference type="EMBL" id="CP152276">
    <property type="protein sequence ID" value="XAE43396.1"/>
    <property type="molecule type" value="Genomic_DNA"/>
</dbReference>
<dbReference type="SUPFAM" id="SSF53218">
    <property type="entry name" value="Molybdenum cofactor biosynthesis proteins"/>
    <property type="match status" value="1"/>
</dbReference>
<dbReference type="InterPro" id="IPR036135">
    <property type="entry name" value="MoeA_linker/N_sf"/>
</dbReference>
<evidence type="ECO:0000256" key="6">
    <source>
        <dbReference type="RuleBase" id="RU365090"/>
    </source>
</evidence>
<comment type="pathway">
    <text evidence="2 6">Cofactor biosynthesis; molybdopterin biosynthesis.</text>
</comment>
<evidence type="ECO:0000256" key="5">
    <source>
        <dbReference type="ARBA" id="ARBA00047317"/>
    </source>
</evidence>
<dbReference type="RefSeq" id="WP_342628861.1">
    <property type="nucleotide sequence ID" value="NZ_CP152276.1"/>
</dbReference>
<dbReference type="SUPFAM" id="SSF63882">
    <property type="entry name" value="MoeA N-terminal region -like"/>
    <property type="match status" value="1"/>
</dbReference>
<reference evidence="8 9" key="1">
    <citation type="submission" date="2024-04" db="EMBL/GenBank/DDBJ databases">
        <title>Complete genome sequence of Nguyenibacter vanlangesis HBCM-1154, a strain capable of nitrogen fixation, IAA production, and phosphorus solubilization isolated from sugarcane soil.</title>
        <authorList>
            <person name="MY HANH P."/>
        </authorList>
    </citation>
    <scope>NUCLEOTIDE SEQUENCE [LARGE SCALE GENOMIC DNA]</scope>
    <source>
        <strain evidence="8 9">HBCM 1154</strain>
    </source>
</reference>
<dbReference type="InterPro" id="IPR036425">
    <property type="entry name" value="MoaB/Mog-like_dom_sf"/>
</dbReference>
<evidence type="ECO:0000256" key="1">
    <source>
        <dbReference type="ARBA" id="ARBA00002901"/>
    </source>
</evidence>
<dbReference type="InterPro" id="IPR038987">
    <property type="entry name" value="MoeA-like"/>
</dbReference>
<keyword evidence="9" id="KW-1185">Reference proteome</keyword>
<dbReference type="PROSITE" id="PS01079">
    <property type="entry name" value="MOCF_BIOSYNTHESIS_2"/>
    <property type="match status" value="1"/>
</dbReference>
<dbReference type="SUPFAM" id="SSF63867">
    <property type="entry name" value="MoeA C-terminal domain-like"/>
    <property type="match status" value="1"/>
</dbReference>
<protein>
    <recommendedName>
        <fullName evidence="6">Molybdopterin molybdenumtransferase</fullName>
        <ecNumber evidence="6">2.10.1.1</ecNumber>
    </recommendedName>
</protein>
<accession>A0ABZ3D7A1</accession>
<dbReference type="Gene3D" id="2.40.340.10">
    <property type="entry name" value="MoeA, C-terminal, domain IV"/>
    <property type="match status" value="1"/>
</dbReference>
<dbReference type="Proteomes" id="UP001449795">
    <property type="component" value="Chromosome"/>
</dbReference>
<dbReference type="Pfam" id="PF00994">
    <property type="entry name" value="MoCF_biosynth"/>
    <property type="match status" value="1"/>
</dbReference>
<evidence type="ECO:0000256" key="2">
    <source>
        <dbReference type="ARBA" id="ARBA00005046"/>
    </source>
</evidence>
<dbReference type="Gene3D" id="3.40.980.10">
    <property type="entry name" value="MoaB/Mog-like domain"/>
    <property type="match status" value="1"/>
</dbReference>
<keyword evidence="6" id="KW-0500">Molybdenum</keyword>
<dbReference type="Gene3D" id="3.90.105.10">
    <property type="entry name" value="Molybdopterin biosynthesis moea protein, domain 2"/>
    <property type="match status" value="1"/>
</dbReference>
<dbReference type="PANTHER" id="PTHR10192:SF5">
    <property type="entry name" value="GEPHYRIN"/>
    <property type="match status" value="1"/>
</dbReference>
<comment type="cofactor">
    <cofactor evidence="6">
        <name>Mg(2+)</name>
        <dbReference type="ChEBI" id="CHEBI:18420"/>
    </cofactor>
</comment>
<name>A0ABZ3D7A1_9PROT</name>
<dbReference type="SMART" id="SM00852">
    <property type="entry name" value="MoCF_biosynth"/>
    <property type="match status" value="1"/>
</dbReference>
<dbReference type="CDD" id="cd00887">
    <property type="entry name" value="MoeA"/>
    <property type="match status" value="1"/>
</dbReference>
<comment type="function">
    <text evidence="1 6">Catalyzes the insertion of molybdate into adenylated molybdopterin with the concomitant release of AMP.</text>
</comment>